<evidence type="ECO:0000313" key="9">
    <source>
        <dbReference type="EMBL" id="ARW59375.1"/>
    </source>
</evidence>
<keyword evidence="8" id="KW-0793">Thylakoid</keyword>
<keyword evidence="6 8" id="KW-0472">Membrane</keyword>
<dbReference type="Pfam" id="PF00213">
    <property type="entry name" value="OSCP"/>
    <property type="match status" value="1"/>
</dbReference>
<dbReference type="PRINTS" id="PR00125">
    <property type="entry name" value="ATPASEDELTA"/>
</dbReference>
<evidence type="ECO:0000256" key="4">
    <source>
        <dbReference type="ARBA" id="ARBA00022781"/>
    </source>
</evidence>
<dbReference type="GO" id="GO:0045259">
    <property type="term" value="C:proton-transporting ATP synthase complex"/>
    <property type="evidence" value="ECO:0007669"/>
    <property type="project" value="UniProtKB-KW"/>
</dbReference>
<reference evidence="9" key="1">
    <citation type="journal article" date="2017" name="J. Phycol.">
        <title>Analysis of chloroplast genomes and a supermatrix inform reclassification of the Rhodomelaceae (Rhodophyta).</title>
        <authorList>
            <person name="Diaz-Tapia P."/>
            <person name="Maggs C.A."/>
            <person name="West J.A."/>
            <person name="Verbruggen H."/>
        </authorList>
    </citation>
    <scope>NUCLEOTIDE SEQUENCE</scope>
    <source>
        <strain evidence="9">DHO101</strain>
    </source>
</reference>
<keyword evidence="7 8" id="KW-0066">ATP synthesis</keyword>
<keyword evidence="8" id="KW-0139">CF(1)</keyword>
<keyword evidence="9" id="KW-0150">Chloroplast</keyword>
<dbReference type="Gene3D" id="1.10.520.20">
    <property type="entry name" value="N-terminal domain of the delta subunit of the F1F0-ATP synthase"/>
    <property type="match status" value="1"/>
</dbReference>
<dbReference type="GeneID" id="33352803"/>
<sequence length="184" mass="20716">MINQNMTDKISVPYAEALLELAKNKNLLSEMEQDLNLISTTLSNSKDLQLFLVNPSISILVKKKILITLFKDQINNVLLNFLSVLVDRRRISLLSFIIDKYLELTYQLNSITIAELSTAVEFNEIQQKALIEKIKLITKSNNVKLVININPSLIAGFVVTIGSKVIDASLSGKLKQMSFYLNTN</sequence>
<keyword evidence="5 8" id="KW-0406">Ion transport</keyword>
<dbReference type="InterPro" id="IPR000711">
    <property type="entry name" value="ATPase_OSCP/dsu"/>
</dbReference>
<evidence type="ECO:0000256" key="5">
    <source>
        <dbReference type="ARBA" id="ARBA00023065"/>
    </source>
</evidence>
<comment type="function">
    <text evidence="8">This protein is part of the stalk that links CF(0) to CF(1). It either transmits conformational changes from CF(0) to CF(1) or is implicated in proton conduction.</text>
</comment>
<gene>
    <name evidence="8 9" type="primary">atpD</name>
</gene>
<organism evidence="9">
    <name type="scientific">Dipterocladia arabiensis</name>
    <dbReference type="NCBI Taxonomy" id="2007176"/>
    <lineage>
        <taxon>Eukaryota</taxon>
        <taxon>Rhodophyta</taxon>
        <taxon>Florideophyceae</taxon>
        <taxon>Rhodymeniophycidae</taxon>
        <taxon>Ceramiales</taxon>
        <taxon>Dasyaceae</taxon>
        <taxon>Dipterocladia</taxon>
    </lineage>
</organism>
<dbReference type="SUPFAM" id="SSF47928">
    <property type="entry name" value="N-terminal domain of the delta subunit of the F1F0-ATP synthase"/>
    <property type="match status" value="1"/>
</dbReference>
<comment type="function">
    <text evidence="8">F(1)F(0) ATP synthase produces ATP from ADP in the presence of a proton or sodium gradient. F-type ATPases consist of two structural domains, F(1) containing the extramembraneous catalytic core and F(0) containing the membrane proton channel, linked together by a central stalk and a peripheral stalk. During catalysis, ATP synthesis in the catalytic domain of F(1) is coupled via a rotary mechanism of the central stalk subunits to proton translocation.</text>
</comment>
<dbReference type="NCBIfam" id="TIGR01145">
    <property type="entry name" value="ATP_synt_delta"/>
    <property type="match status" value="1"/>
</dbReference>
<proteinExistence type="inferred from homology"/>
<dbReference type="GO" id="GO:0046933">
    <property type="term" value="F:proton-transporting ATP synthase activity, rotational mechanism"/>
    <property type="evidence" value="ECO:0007669"/>
    <property type="project" value="UniProtKB-UniRule"/>
</dbReference>
<comment type="similarity">
    <text evidence="2 8">Belongs to the ATPase delta chain family.</text>
</comment>
<evidence type="ECO:0000256" key="1">
    <source>
        <dbReference type="ARBA" id="ARBA00004370"/>
    </source>
</evidence>
<comment type="subunit">
    <text evidence="8">F-type ATPases have 2 components, F(1) - the catalytic core - and F(0) - the membrane proton channel. F(1) has five subunits: alpha(3), beta(3), gamma(1), delta(1), epsilon(1). CF(0) has four main subunits: a(1), b(1), b'(1) and c(10-14). The alpha and beta chains form an alternating ring which encloses part of the gamma chain. F(1) is attached to F(0) by a central stalk formed by the gamma and epsilon chains, while a peripheral stalk is formed by the delta, b and b' chains.</text>
</comment>
<keyword evidence="3 8" id="KW-0813">Transport</keyword>
<dbReference type="PANTHER" id="PTHR11910">
    <property type="entry name" value="ATP SYNTHASE DELTA CHAIN"/>
    <property type="match status" value="1"/>
</dbReference>
<dbReference type="HAMAP" id="MF_01416">
    <property type="entry name" value="ATP_synth_delta_bact"/>
    <property type="match status" value="1"/>
</dbReference>
<dbReference type="InterPro" id="IPR026015">
    <property type="entry name" value="ATP_synth_OSCP/delta_N_sf"/>
</dbReference>
<accession>A0A1Z1M0T2</accession>
<dbReference type="RefSeq" id="YP_009391231.1">
    <property type="nucleotide sequence ID" value="NC_035257.1"/>
</dbReference>
<evidence type="ECO:0000256" key="2">
    <source>
        <dbReference type="ARBA" id="ARBA00007046"/>
    </source>
</evidence>
<dbReference type="AlphaFoldDB" id="A0A1Z1M0T2"/>
<dbReference type="EMBL" id="MF101408">
    <property type="protein sequence ID" value="ARW59375.1"/>
    <property type="molecule type" value="Genomic_DNA"/>
</dbReference>
<protein>
    <recommendedName>
        <fullName evidence="8">ATP synthase subunit delta, chloroplastic</fullName>
    </recommendedName>
    <alternativeName>
        <fullName evidence="8">ATP synthase F(1) sector subunit delta</fullName>
    </alternativeName>
    <alternativeName>
        <fullName evidence="8">F-type ATPase subunit delta</fullName>
    </alternativeName>
</protein>
<comment type="subcellular location">
    <subcellularLocation>
        <location evidence="1">Membrane</location>
    </subcellularLocation>
    <subcellularLocation>
        <location evidence="8">Plastid</location>
        <location evidence="8">Chloroplast thylakoid membrane</location>
        <topology evidence="8">Peripheral membrane protein</topology>
    </subcellularLocation>
</comment>
<evidence type="ECO:0000256" key="3">
    <source>
        <dbReference type="ARBA" id="ARBA00022448"/>
    </source>
</evidence>
<dbReference type="GO" id="GO:0009535">
    <property type="term" value="C:chloroplast thylakoid membrane"/>
    <property type="evidence" value="ECO:0007669"/>
    <property type="project" value="UniProtKB-SubCell"/>
</dbReference>
<keyword evidence="4 8" id="KW-0375">Hydrogen ion transport</keyword>
<evidence type="ECO:0000256" key="7">
    <source>
        <dbReference type="ARBA" id="ARBA00023310"/>
    </source>
</evidence>
<evidence type="ECO:0000256" key="8">
    <source>
        <dbReference type="HAMAP-Rule" id="MF_01416"/>
    </source>
</evidence>
<keyword evidence="9" id="KW-0934">Plastid</keyword>
<name>A0A1Z1M0T2_9FLOR</name>
<evidence type="ECO:0000256" key="6">
    <source>
        <dbReference type="ARBA" id="ARBA00023136"/>
    </source>
</evidence>
<geneLocation type="chloroplast" evidence="9"/>